<evidence type="ECO:0000259" key="3">
    <source>
        <dbReference type="Pfam" id="PF04253"/>
    </source>
</evidence>
<comment type="similarity">
    <text evidence="1">Belongs to the peptidase M28 family. M28B subfamily.</text>
</comment>
<feature type="domain" description="Transferrin receptor-like dimerisation" evidence="3">
    <location>
        <begin position="587"/>
        <end position="675"/>
    </location>
</feature>
<reference evidence="5" key="1">
    <citation type="submission" date="2021-06" db="EMBL/GenBank/DDBJ databases">
        <title>44 bacteria genomes isolated from Dapeng, Shenzhen.</title>
        <authorList>
            <person name="Zheng W."/>
            <person name="Yu S."/>
            <person name="Huang Y."/>
        </authorList>
    </citation>
    <scope>NUCLEOTIDE SEQUENCE</scope>
    <source>
        <strain evidence="5">DP5N28-2</strain>
    </source>
</reference>
<dbReference type="InterPro" id="IPR003137">
    <property type="entry name" value="PA_domain"/>
</dbReference>
<organism evidence="5 6">
    <name type="scientific">Membranihabitans marinus</name>
    <dbReference type="NCBI Taxonomy" id="1227546"/>
    <lineage>
        <taxon>Bacteria</taxon>
        <taxon>Pseudomonadati</taxon>
        <taxon>Bacteroidota</taxon>
        <taxon>Saprospiria</taxon>
        <taxon>Saprospirales</taxon>
        <taxon>Saprospiraceae</taxon>
        <taxon>Membranihabitans</taxon>
    </lineage>
</organism>
<dbReference type="Gene3D" id="3.40.630.10">
    <property type="entry name" value="Zn peptidases"/>
    <property type="match status" value="1"/>
</dbReference>
<dbReference type="Proteomes" id="UP000753961">
    <property type="component" value="Unassembled WGS sequence"/>
</dbReference>
<feature type="domain" description="PA" evidence="2">
    <location>
        <begin position="146"/>
        <end position="213"/>
    </location>
</feature>
<accession>A0A953L8I6</accession>
<dbReference type="EMBL" id="JAHVHU010000001">
    <property type="protein sequence ID" value="MBY5956593.1"/>
    <property type="molecule type" value="Genomic_DNA"/>
</dbReference>
<dbReference type="InterPro" id="IPR007365">
    <property type="entry name" value="TFR-like_dimer_dom"/>
</dbReference>
<evidence type="ECO:0000256" key="1">
    <source>
        <dbReference type="ARBA" id="ARBA00005634"/>
    </source>
</evidence>
<evidence type="ECO:0000259" key="4">
    <source>
        <dbReference type="Pfam" id="PF04389"/>
    </source>
</evidence>
<gene>
    <name evidence="5" type="ORF">KUV50_00500</name>
</gene>
<dbReference type="CDD" id="cd02121">
    <property type="entry name" value="PA_GCPII_like"/>
    <property type="match status" value="1"/>
</dbReference>
<dbReference type="AlphaFoldDB" id="A0A953L8I6"/>
<dbReference type="SUPFAM" id="SSF47672">
    <property type="entry name" value="Transferrin receptor-like dimerisation domain"/>
    <property type="match status" value="1"/>
</dbReference>
<keyword evidence="6" id="KW-1185">Reference proteome</keyword>
<dbReference type="SUPFAM" id="SSF52025">
    <property type="entry name" value="PA domain"/>
    <property type="match status" value="1"/>
</dbReference>
<dbReference type="InterPro" id="IPR039373">
    <property type="entry name" value="Peptidase_M28B"/>
</dbReference>
<sequence>MKKISVADLAIGLCVLWSLIGTPCVVDAQTLQLDAETKKEFLQLPQPEQFREHLTRLASTPHRAGTPANRKVADYLSQTMEAAGMTVQEYPYDTYMPLGPGKVTVSLIEPVRQPLSIQEDIIPEDPYSHSPDLDIGWNAYSGSGDVTGEVVYANYGRKEDFEKLDEMGISIEGKIVLARYGGNFRGYKAYFAEKYGAAGLIIFSDPKDAGYVKGLTFPEGRYYNGSTIQRGSVLTLPYTGDPLTPFEPALPLDDPASPDRLDPDDVDLCTIPVTPIGYRAAREILERMDGQPVPGAWQGGLPFTYRLTSKSALTVRLKVNQPRGQVRIQNIVGTFTGEEFPDEWIVLGCHYDAWGYGTTDPNSGSAMLLTLAESIGKMIEQGFRPRRSILIAHWDAEEYGILGSAEWVEQLKDELSANAVAYLNADAACAGTLFSAASSPSLKPLIKAATKESPYMEGSETVWSHWKGSNKEDPAIGNLGGGSDHLGFYSHLAIPSMGGNMWSPTLYHSNYDDLYWFDLFGDSTYQNGPTLAKVLGLITLELSEQDLIPYGVGQYGIDLNGHLNKIKQRAEDQQLDSDVLKPLLAQVQTMTERGHAIDSLMRSYSSGQNQKAINHLLIQLERQFLLPEGLPFGSWYRSAYATSDPYSGYAAWMLPGLRYYIEEKDQAGLEKAVADHELVFGRFVDALEDLQEQLVR</sequence>
<dbReference type="FunFam" id="3.40.630.10:FF:000101">
    <property type="entry name" value="N-acetylated alpha-linked acidic dipeptidase like 1"/>
    <property type="match status" value="1"/>
</dbReference>
<dbReference type="RefSeq" id="WP_222578111.1">
    <property type="nucleotide sequence ID" value="NZ_JAHVHU010000001.1"/>
</dbReference>
<evidence type="ECO:0000313" key="5">
    <source>
        <dbReference type="EMBL" id="MBY5956593.1"/>
    </source>
</evidence>
<evidence type="ECO:0000259" key="2">
    <source>
        <dbReference type="Pfam" id="PF02225"/>
    </source>
</evidence>
<proteinExistence type="inferred from homology"/>
<dbReference type="InterPro" id="IPR007484">
    <property type="entry name" value="Peptidase_M28"/>
</dbReference>
<dbReference type="Pfam" id="PF04389">
    <property type="entry name" value="Peptidase_M28"/>
    <property type="match status" value="1"/>
</dbReference>
<comment type="caution">
    <text evidence="5">The sequence shown here is derived from an EMBL/GenBank/DDBJ whole genome shotgun (WGS) entry which is preliminary data.</text>
</comment>
<dbReference type="Pfam" id="PF04253">
    <property type="entry name" value="TFR_dimer"/>
    <property type="match status" value="1"/>
</dbReference>
<dbReference type="Gene3D" id="3.50.30.30">
    <property type="match status" value="1"/>
</dbReference>
<evidence type="ECO:0000313" key="6">
    <source>
        <dbReference type="Proteomes" id="UP000753961"/>
    </source>
</evidence>
<dbReference type="PANTHER" id="PTHR10404:SF46">
    <property type="entry name" value="VACUOLAR PROTEIN SORTING-ASSOCIATED PROTEIN 70"/>
    <property type="match status" value="1"/>
</dbReference>
<feature type="domain" description="Peptidase M28" evidence="4">
    <location>
        <begin position="330"/>
        <end position="514"/>
    </location>
</feature>
<protein>
    <submittedName>
        <fullName evidence="5">M28 family peptidase</fullName>
    </submittedName>
</protein>
<dbReference type="InterPro" id="IPR036757">
    <property type="entry name" value="TFR-like_dimer_dom_sf"/>
</dbReference>
<dbReference type="Gene3D" id="1.20.930.40">
    <property type="entry name" value="Transferrin receptor-like, dimerisation domain"/>
    <property type="match status" value="1"/>
</dbReference>
<dbReference type="Pfam" id="PF02225">
    <property type="entry name" value="PA"/>
    <property type="match status" value="1"/>
</dbReference>
<dbReference type="SUPFAM" id="SSF53187">
    <property type="entry name" value="Zn-dependent exopeptidases"/>
    <property type="match status" value="1"/>
</dbReference>
<name>A0A953L8I6_9BACT</name>
<dbReference type="InterPro" id="IPR046450">
    <property type="entry name" value="PA_dom_sf"/>
</dbReference>
<dbReference type="PANTHER" id="PTHR10404">
    <property type="entry name" value="N-ACETYLATED-ALPHA-LINKED ACIDIC DIPEPTIDASE"/>
    <property type="match status" value="1"/>
</dbReference>